<dbReference type="Proteomes" id="UP000241426">
    <property type="component" value="Unassembled WGS sequence"/>
</dbReference>
<proteinExistence type="predicted"/>
<dbReference type="RefSeq" id="WP_107289128.1">
    <property type="nucleotide sequence ID" value="NZ_PYNF01000003.1"/>
</dbReference>
<gene>
    <name evidence="1" type="ORF">C9J27_05020</name>
</gene>
<dbReference type="EMBL" id="PYNF01000003">
    <property type="protein sequence ID" value="PSV00498.1"/>
    <property type="molecule type" value="Genomic_DNA"/>
</dbReference>
<evidence type="ECO:0000313" key="1">
    <source>
        <dbReference type="EMBL" id="PSV00498.1"/>
    </source>
</evidence>
<organism evidence="1 2">
    <name type="scientific">Photobacterium kishitanii</name>
    <dbReference type="NCBI Taxonomy" id="318456"/>
    <lineage>
        <taxon>Bacteria</taxon>
        <taxon>Pseudomonadati</taxon>
        <taxon>Pseudomonadota</taxon>
        <taxon>Gammaproteobacteria</taxon>
        <taxon>Vibrionales</taxon>
        <taxon>Vibrionaceae</taxon>
        <taxon>Photobacterium</taxon>
    </lineage>
</organism>
<sequence length="242" mass="27258">MKNFVFFDSKNTEQTLNARAQMMRNKDDGIGHQESLDAVSREVNKGVNYSEAFDIAKRLSPFVLLKTDEPELTHDTLFLPVNLTVAEHGVEHDAVFYVPVTNHHAALGCDTQVVLHEDEDFVSKLQYSHLGMIDNGCSKGWSVSFYQPHTKDLIAQLELKVTSECVFLEVWSEANGEFTQSVSVDNDELFEMFDLSEISNKAGSISDCVVHDVRQVSNQIGYPHEGNFGRNIKNAKKLFDLI</sequence>
<protein>
    <submittedName>
        <fullName evidence="1">Uncharacterized protein</fullName>
    </submittedName>
</protein>
<reference evidence="1 2" key="1">
    <citation type="submission" date="2018-01" db="EMBL/GenBank/DDBJ databases">
        <title>Whole genome sequencing of Histamine producing bacteria.</title>
        <authorList>
            <person name="Butler K."/>
        </authorList>
    </citation>
    <scope>NUCLEOTIDE SEQUENCE [LARGE SCALE GENOMIC DNA]</scope>
    <source>
        <strain evidence="1 2">FS-7.2</strain>
    </source>
</reference>
<name>A0A2T3KLA3_9GAMM</name>
<comment type="caution">
    <text evidence="1">The sequence shown here is derived from an EMBL/GenBank/DDBJ whole genome shotgun (WGS) entry which is preliminary data.</text>
</comment>
<accession>A0A2T3KLA3</accession>
<dbReference type="AlphaFoldDB" id="A0A2T3KLA3"/>
<evidence type="ECO:0000313" key="2">
    <source>
        <dbReference type="Proteomes" id="UP000241426"/>
    </source>
</evidence>